<accession>A0A834IPF5</accession>
<protein>
    <submittedName>
        <fullName evidence="1">Uncharacterized protein</fullName>
    </submittedName>
</protein>
<proteinExistence type="predicted"/>
<gene>
    <name evidence="1" type="ORF">GWI33_002392</name>
</gene>
<evidence type="ECO:0000313" key="2">
    <source>
        <dbReference type="Proteomes" id="UP000625711"/>
    </source>
</evidence>
<name>A0A834IPF5_RHYFE</name>
<reference evidence="1" key="1">
    <citation type="submission" date="2020-08" db="EMBL/GenBank/DDBJ databases">
        <title>Genome sequencing and assembly of the red palm weevil Rhynchophorus ferrugineus.</title>
        <authorList>
            <person name="Dias G.B."/>
            <person name="Bergman C.M."/>
            <person name="Manee M."/>
        </authorList>
    </citation>
    <scope>NUCLEOTIDE SEQUENCE</scope>
    <source>
        <strain evidence="1">AA-2017</strain>
        <tissue evidence="1">Whole larva</tissue>
    </source>
</reference>
<comment type="caution">
    <text evidence="1">The sequence shown here is derived from an EMBL/GenBank/DDBJ whole genome shotgun (WGS) entry which is preliminary data.</text>
</comment>
<evidence type="ECO:0000313" key="1">
    <source>
        <dbReference type="EMBL" id="KAF7282543.1"/>
    </source>
</evidence>
<dbReference type="EMBL" id="JAACXV010000167">
    <property type="protein sequence ID" value="KAF7282543.1"/>
    <property type="molecule type" value="Genomic_DNA"/>
</dbReference>
<organism evidence="1 2">
    <name type="scientific">Rhynchophorus ferrugineus</name>
    <name type="common">Red palm weevil</name>
    <name type="synonym">Curculio ferrugineus</name>
    <dbReference type="NCBI Taxonomy" id="354439"/>
    <lineage>
        <taxon>Eukaryota</taxon>
        <taxon>Metazoa</taxon>
        <taxon>Ecdysozoa</taxon>
        <taxon>Arthropoda</taxon>
        <taxon>Hexapoda</taxon>
        <taxon>Insecta</taxon>
        <taxon>Pterygota</taxon>
        <taxon>Neoptera</taxon>
        <taxon>Endopterygota</taxon>
        <taxon>Coleoptera</taxon>
        <taxon>Polyphaga</taxon>
        <taxon>Cucujiformia</taxon>
        <taxon>Curculionidae</taxon>
        <taxon>Dryophthorinae</taxon>
        <taxon>Rhynchophorus</taxon>
    </lineage>
</organism>
<dbReference type="Proteomes" id="UP000625711">
    <property type="component" value="Unassembled WGS sequence"/>
</dbReference>
<sequence>MLHRESLICSLFRSYAWSGKHAKALIKAFNEIRDLFNNQVWTDGADVGAPTSHFYFPWASTAHFLGNGKTNRVVEIREGIDVPDTPRVCFGRDNKSILYD</sequence>
<keyword evidence="2" id="KW-1185">Reference proteome</keyword>
<dbReference type="AlphaFoldDB" id="A0A834IPF5"/>